<keyword evidence="14" id="KW-1185">Reference proteome</keyword>
<feature type="binding site" evidence="11">
    <location>
        <position position="32"/>
    </location>
    <ligand>
        <name>Mg(2+)</name>
        <dbReference type="ChEBI" id="CHEBI:18420"/>
    </ligand>
</feature>
<dbReference type="PANTHER" id="PTHR47545">
    <property type="entry name" value="MULTIFUNCTIONAL CCA PROTEIN"/>
    <property type="match status" value="1"/>
</dbReference>
<sequence>MDIYLVGGAVRDGLLGHFHVAHRHADGHVHADRDWVVVGATPEAMVAQGFVPVGRDFPVFLHPVTREEYALARTERKTARGYHGFAFCADPGVTLEQDLARRDLTINAMALPIAALRPDGTFDPNDPRLVDPYGGRRDLQARVLRHVTPAFAEDPVRILRMARFAARWPDFAVAPETLALMRAMVAHGEVDHLVPERVWQELSRGLMEQRPSRMLAVLRDCGALRVLLPEVDRLWGVPQRADYHPEVDTGVHLAMVLDMAARLRAPLPVRYACLCHDLGKGTTPRDVLPRHIGHEQRSVTLLRAVSARWRVPRECHELAEVVAREHGHIHRCDTLSPAATLRLLERCDALRRPERFDQVLLACECDARGRLHHEARPYPQAARLRTALRAALAVDTAAIAQQERQRHPAARDLGPRIGAAIAHARAQAVAAALGGGAAADPPGA</sequence>
<keyword evidence="6 11" id="KW-0547">Nucleotide-binding</keyword>
<comment type="catalytic activity">
    <reaction evidence="11">
        <text>a tRNA precursor + 2 CTP + ATP = a tRNA with a 3' CCA end + 3 diphosphate</text>
        <dbReference type="Rhea" id="RHEA:14433"/>
        <dbReference type="Rhea" id="RHEA-COMP:10465"/>
        <dbReference type="Rhea" id="RHEA-COMP:10468"/>
        <dbReference type="ChEBI" id="CHEBI:30616"/>
        <dbReference type="ChEBI" id="CHEBI:33019"/>
        <dbReference type="ChEBI" id="CHEBI:37563"/>
        <dbReference type="ChEBI" id="CHEBI:74896"/>
        <dbReference type="ChEBI" id="CHEBI:83071"/>
        <dbReference type="EC" id="2.7.7.72"/>
    </reaction>
</comment>
<dbReference type="GO" id="GO:0001680">
    <property type="term" value="P:tRNA 3'-terminal CCA addition"/>
    <property type="evidence" value="ECO:0007669"/>
    <property type="project" value="UniProtKB-UniRule"/>
</dbReference>
<dbReference type="Pfam" id="PF12627">
    <property type="entry name" value="PolyA_pol_RNAbd"/>
    <property type="match status" value="1"/>
</dbReference>
<evidence type="ECO:0000256" key="3">
    <source>
        <dbReference type="ARBA" id="ARBA00022694"/>
    </source>
</evidence>
<feature type="binding site" evidence="11">
    <location>
        <position position="102"/>
    </location>
    <ligand>
        <name>CTP</name>
        <dbReference type="ChEBI" id="CHEBI:37563"/>
    </ligand>
</feature>
<dbReference type="EC" id="2.7.7.72" evidence="11"/>
<evidence type="ECO:0000256" key="7">
    <source>
        <dbReference type="ARBA" id="ARBA00022800"/>
    </source>
</evidence>
<dbReference type="GO" id="GO:0005524">
    <property type="term" value="F:ATP binding"/>
    <property type="evidence" value="ECO:0007669"/>
    <property type="project" value="UniProtKB-UniRule"/>
</dbReference>
<feature type="domain" description="HD" evidence="12">
    <location>
        <begin position="249"/>
        <end position="350"/>
    </location>
</feature>
<protein>
    <recommendedName>
        <fullName evidence="11">Multifunctional CCA protein</fullName>
    </recommendedName>
    <domain>
        <recommendedName>
            <fullName evidence="11">CCA-adding enzyme</fullName>
            <ecNumber evidence="11">2.7.7.72</ecNumber>
        </recommendedName>
        <alternativeName>
            <fullName evidence="11">CCA tRNA nucleotidyltransferase</fullName>
        </alternativeName>
        <alternativeName>
            <fullName evidence="11">tRNA CCA-pyrophosphorylase</fullName>
        </alternativeName>
        <alternativeName>
            <fullName evidence="11">tRNA adenylyl-/cytidylyl-transferase</fullName>
        </alternativeName>
        <alternativeName>
            <fullName evidence="11">tRNA nucleotidyltransferase</fullName>
        </alternativeName>
        <alternativeName>
            <fullName evidence="11">tRNA-NT</fullName>
        </alternativeName>
    </domain>
    <domain>
        <recommendedName>
            <fullName evidence="11">2'-nucleotidase</fullName>
            <ecNumber evidence="11">3.1.3.-</ecNumber>
        </recommendedName>
    </domain>
    <domain>
        <recommendedName>
            <fullName evidence="11">2',3'-cyclic phosphodiesterase</fullName>
            <ecNumber evidence="11">3.1.4.-</ecNumber>
        </recommendedName>
    </domain>
    <domain>
        <recommendedName>
            <fullName evidence="11">Phosphatase</fullName>
        </recommendedName>
    </domain>
</protein>
<keyword evidence="2 11" id="KW-0808">Transferase</keyword>
<dbReference type="HAMAP" id="MF_01261">
    <property type="entry name" value="CCA_bact_type1"/>
    <property type="match status" value="1"/>
</dbReference>
<evidence type="ECO:0000256" key="4">
    <source>
        <dbReference type="ARBA" id="ARBA00022695"/>
    </source>
</evidence>
<feature type="binding site" evidence="11">
    <location>
        <position position="163"/>
    </location>
    <ligand>
        <name>CTP</name>
        <dbReference type="ChEBI" id="CHEBI:37563"/>
    </ligand>
</feature>
<dbReference type="GO" id="GO:0000287">
    <property type="term" value="F:magnesium ion binding"/>
    <property type="evidence" value="ECO:0007669"/>
    <property type="project" value="UniProtKB-UniRule"/>
</dbReference>
<evidence type="ECO:0000256" key="8">
    <source>
        <dbReference type="ARBA" id="ARBA00022840"/>
    </source>
</evidence>
<keyword evidence="11" id="KW-0511">Multifunctional enzyme</keyword>
<feature type="binding site" evidence="11">
    <location>
        <position position="160"/>
    </location>
    <ligand>
        <name>ATP</name>
        <dbReference type="ChEBI" id="CHEBI:30616"/>
    </ligand>
</feature>
<evidence type="ECO:0000256" key="10">
    <source>
        <dbReference type="ARBA" id="ARBA00022884"/>
    </source>
</evidence>
<evidence type="ECO:0000256" key="5">
    <source>
        <dbReference type="ARBA" id="ARBA00022723"/>
    </source>
</evidence>
<evidence type="ECO:0000256" key="11">
    <source>
        <dbReference type="HAMAP-Rule" id="MF_01261"/>
    </source>
</evidence>
<comment type="catalytic activity">
    <reaction evidence="11">
        <text>a tRNA with a 3' CCA end + 2 CTP + ATP = a tRNA with a 3' CCACCA end + 3 diphosphate</text>
        <dbReference type="Rhea" id="RHEA:76235"/>
        <dbReference type="Rhea" id="RHEA-COMP:10468"/>
        <dbReference type="Rhea" id="RHEA-COMP:18655"/>
        <dbReference type="ChEBI" id="CHEBI:30616"/>
        <dbReference type="ChEBI" id="CHEBI:33019"/>
        <dbReference type="ChEBI" id="CHEBI:37563"/>
        <dbReference type="ChEBI" id="CHEBI:83071"/>
        <dbReference type="ChEBI" id="CHEBI:195187"/>
    </reaction>
</comment>
<dbReference type="GO" id="GO:0004810">
    <property type="term" value="F:CCA tRNA nucleotidyltransferase activity"/>
    <property type="evidence" value="ECO:0007669"/>
    <property type="project" value="UniProtKB-UniRule"/>
</dbReference>
<dbReference type="PANTHER" id="PTHR47545:SF1">
    <property type="entry name" value="MULTIFUNCTIONAL CCA PROTEIN"/>
    <property type="match status" value="1"/>
</dbReference>
<feature type="binding site" evidence="11">
    <location>
        <position position="102"/>
    </location>
    <ligand>
        <name>ATP</name>
        <dbReference type="ChEBI" id="CHEBI:30616"/>
    </ligand>
</feature>
<comment type="function">
    <text evidence="11">Catalyzes the addition and repair of the essential 3'-terminal CCA sequence in tRNAs without using a nucleic acid template. Adds these three nucleotides in the order of C, C, and A to the tRNA nucleotide-73, using CTP and ATP as substrates and producing inorganic pyrophosphate. tRNA 3'-terminal CCA addition is required both for tRNA processing and repair. Also involved in tRNA surveillance by mediating tandem CCA addition to generate a CCACCA at the 3' terminus of unstable tRNAs. While stable tRNAs receive only 3'-terminal CCA, unstable tRNAs are marked with CCACCA and rapidly degraded.</text>
</comment>
<feature type="binding site" evidence="11">
    <location>
        <position position="11"/>
    </location>
    <ligand>
        <name>ATP</name>
        <dbReference type="ChEBI" id="CHEBI:30616"/>
    </ligand>
</feature>
<feature type="binding site" evidence="11">
    <location>
        <position position="160"/>
    </location>
    <ligand>
        <name>CTP</name>
        <dbReference type="ChEBI" id="CHEBI:37563"/>
    </ligand>
</feature>
<dbReference type="GO" id="GO:0042245">
    <property type="term" value="P:RNA repair"/>
    <property type="evidence" value="ECO:0007669"/>
    <property type="project" value="UniProtKB-KW"/>
</dbReference>
<dbReference type="SUPFAM" id="SSF81301">
    <property type="entry name" value="Nucleotidyltransferase"/>
    <property type="match status" value="1"/>
</dbReference>
<dbReference type="InterPro" id="IPR012006">
    <property type="entry name" value="CCA_bact"/>
</dbReference>
<evidence type="ECO:0000256" key="9">
    <source>
        <dbReference type="ARBA" id="ARBA00022842"/>
    </source>
</evidence>
<dbReference type="Proteomes" id="UP000318542">
    <property type="component" value="Unassembled WGS sequence"/>
</dbReference>
<feature type="binding site" evidence="11">
    <location>
        <position position="11"/>
    </location>
    <ligand>
        <name>CTP</name>
        <dbReference type="ChEBI" id="CHEBI:37563"/>
    </ligand>
</feature>
<keyword evidence="1 11" id="KW-0533">Nickel</keyword>
<evidence type="ECO:0000256" key="2">
    <source>
        <dbReference type="ARBA" id="ARBA00022679"/>
    </source>
</evidence>
<evidence type="ECO:0000259" key="12">
    <source>
        <dbReference type="PROSITE" id="PS51831"/>
    </source>
</evidence>
<evidence type="ECO:0000313" key="14">
    <source>
        <dbReference type="Proteomes" id="UP000318542"/>
    </source>
</evidence>
<feature type="binding site" evidence="11">
    <location>
        <position position="34"/>
    </location>
    <ligand>
        <name>Mg(2+)</name>
        <dbReference type="ChEBI" id="CHEBI:18420"/>
    </ligand>
</feature>
<feature type="binding site" evidence="11">
    <location>
        <position position="163"/>
    </location>
    <ligand>
        <name>ATP</name>
        <dbReference type="ChEBI" id="CHEBI:30616"/>
    </ligand>
</feature>
<comment type="cofactor">
    <cofactor evidence="11">
        <name>Mg(2+)</name>
        <dbReference type="ChEBI" id="CHEBI:18420"/>
    </cofactor>
    <text evidence="11">Magnesium is required for nucleotidyltransferase activity.</text>
</comment>
<comment type="domain">
    <text evidence="11">Comprises two domains: an N-terminal domain containing the nucleotidyltransferase activity and a C-terminal HD domain associated with both phosphodiesterase and phosphatase activities.</text>
</comment>
<keyword evidence="3 11" id="KW-0819">tRNA processing</keyword>
<dbReference type="GO" id="GO:0004112">
    <property type="term" value="F:cyclic-nucleotide phosphodiesterase activity"/>
    <property type="evidence" value="ECO:0007669"/>
    <property type="project" value="UniProtKB-UniRule"/>
</dbReference>
<dbReference type="GO" id="GO:0160016">
    <property type="term" value="F:CCACCA tRNA nucleotidyltransferase activity"/>
    <property type="evidence" value="ECO:0007669"/>
    <property type="project" value="RHEA"/>
</dbReference>
<dbReference type="EC" id="3.1.3.-" evidence="11"/>
<dbReference type="InterPro" id="IPR043519">
    <property type="entry name" value="NT_sf"/>
</dbReference>
<dbReference type="CDD" id="cd00077">
    <property type="entry name" value="HDc"/>
    <property type="match status" value="1"/>
</dbReference>
<comment type="cofactor">
    <cofactor evidence="11">
        <name>Ni(2+)</name>
        <dbReference type="ChEBI" id="CHEBI:49786"/>
    </cofactor>
    <text evidence="11">Nickel for phosphatase activity.</text>
</comment>
<dbReference type="GO" id="GO:0000049">
    <property type="term" value="F:tRNA binding"/>
    <property type="evidence" value="ECO:0007669"/>
    <property type="project" value="UniProtKB-UniRule"/>
</dbReference>
<keyword evidence="10 11" id="KW-0694">RNA-binding</keyword>
<dbReference type="RefSeq" id="WP_143899918.1">
    <property type="nucleotide sequence ID" value="NZ_VJOL01000002.1"/>
</dbReference>
<comment type="caution">
    <text evidence="13">The sequence shown here is derived from an EMBL/GenBank/DDBJ whole genome shotgun (WGS) entry which is preliminary data.</text>
</comment>
<accession>A0A554X868</accession>
<dbReference type="PROSITE" id="PS51831">
    <property type="entry name" value="HD"/>
    <property type="match status" value="1"/>
</dbReference>
<dbReference type="Gene3D" id="1.10.3090.10">
    <property type="entry name" value="cca-adding enzyme, domain 2"/>
    <property type="match status" value="1"/>
</dbReference>
<comment type="similarity">
    <text evidence="11">Belongs to the tRNA nucleotidyltransferase/poly(A) polymerase family. Bacterial CCA-adding enzyme type 1 subfamily.</text>
</comment>
<comment type="subunit">
    <text evidence="11">Monomer. Can also form homodimers and oligomers.</text>
</comment>
<gene>
    <name evidence="11 13" type="primary">cca</name>
    <name evidence="13" type="ORF">Tther_00168</name>
</gene>
<keyword evidence="4 11" id="KW-0548">Nucleotidyltransferase</keyword>
<dbReference type="SUPFAM" id="SSF81891">
    <property type="entry name" value="Poly A polymerase C-terminal region-like"/>
    <property type="match status" value="1"/>
</dbReference>
<evidence type="ECO:0000313" key="13">
    <source>
        <dbReference type="EMBL" id="TSE31966.1"/>
    </source>
</evidence>
<keyword evidence="7 11" id="KW-0692">RNA repair</keyword>
<name>A0A554X868_9BURK</name>
<dbReference type="OrthoDB" id="9805698at2"/>
<feature type="binding site" evidence="11">
    <location>
        <position position="8"/>
    </location>
    <ligand>
        <name>ATP</name>
        <dbReference type="ChEBI" id="CHEBI:30616"/>
    </ligand>
</feature>
<dbReference type="EMBL" id="VJOL01000002">
    <property type="protein sequence ID" value="TSE31966.1"/>
    <property type="molecule type" value="Genomic_DNA"/>
</dbReference>
<dbReference type="GO" id="GO:0016791">
    <property type="term" value="F:phosphatase activity"/>
    <property type="evidence" value="ECO:0007669"/>
    <property type="project" value="UniProtKB-UniRule"/>
</dbReference>
<comment type="miscellaneous">
    <text evidence="11">A single active site specifically recognizes both ATP and CTP and is responsible for their addition.</text>
</comment>
<dbReference type="InterPro" id="IPR002646">
    <property type="entry name" value="PolA_pol_head_dom"/>
</dbReference>
<proteinExistence type="inferred from homology"/>
<evidence type="ECO:0000256" key="1">
    <source>
        <dbReference type="ARBA" id="ARBA00022596"/>
    </source>
</evidence>
<dbReference type="AlphaFoldDB" id="A0A554X868"/>
<dbReference type="NCBIfam" id="NF008137">
    <property type="entry name" value="PRK10885.1"/>
    <property type="match status" value="1"/>
</dbReference>
<dbReference type="PIRSF" id="PIRSF000813">
    <property type="entry name" value="CCA_bact"/>
    <property type="match status" value="1"/>
</dbReference>
<dbReference type="InterPro" id="IPR050124">
    <property type="entry name" value="tRNA_CCA-adding_enzyme"/>
</dbReference>
<keyword evidence="9 11" id="KW-0460">Magnesium</keyword>
<dbReference type="Gene3D" id="3.30.460.10">
    <property type="entry name" value="Beta Polymerase, domain 2"/>
    <property type="match status" value="1"/>
</dbReference>
<dbReference type="InterPro" id="IPR003607">
    <property type="entry name" value="HD/PDEase_dom"/>
</dbReference>
<dbReference type="Pfam" id="PF01966">
    <property type="entry name" value="HD"/>
    <property type="match status" value="1"/>
</dbReference>
<evidence type="ECO:0000256" key="6">
    <source>
        <dbReference type="ARBA" id="ARBA00022741"/>
    </source>
</evidence>
<dbReference type="Pfam" id="PF01743">
    <property type="entry name" value="PolyA_pol"/>
    <property type="match status" value="1"/>
</dbReference>
<dbReference type="EC" id="3.1.4.-" evidence="11"/>
<feature type="binding site" evidence="11">
    <location>
        <position position="8"/>
    </location>
    <ligand>
        <name>CTP</name>
        <dbReference type="ChEBI" id="CHEBI:37563"/>
    </ligand>
</feature>
<dbReference type="InterPro" id="IPR032828">
    <property type="entry name" value="PolyA_RNA-bd"/>
</dbReference>
<reference evidence="13 14" key="1">
    <citation type="submission" date="2019-07" db="EMBL/GenBank/DDBJ databases">
        <title>Tepidimonas thermarum AA-1 draft genome.</title>
        <authorList>
            <person name="Da Costa M.S."/>
            <person name="Froufe H.J.C."/>
            <person name="Egas C."/>
            <person name="Albuquerque L."/>
        </authorList>
    </citation>
    <scope>NUCLEOTIDE SEQUENCE [LARGE SCALE GENOMIC DNA]</scope>
    <source>
        <strain evidence="13 14">AA-1</strain>
    </source>
</reference>
<dbReference type="InterPro" id="IPR006674">
    <property type="entry name" value="HD_domain"/>
</dbReference>
<keyword evidence="11" id="KW-0378">Hydrolase</keyword>
<keyword evidence="8 11" id="KW-0067">ATP-binding</keyword>
<organism evidence="13 14">
    <name type="scientific">Tepidimonas thermarum</name>
    <dbReference type="NCBI Taxonomy" id="335431"/>
    <lineage>
        <taxon>Bacteria</taxon>
        <taxon>Pseudomonadati</taxon>
        <taxon>Pseudomonadota</taxon>
        <taxon>Betaproteobacteria</taxon>
        <taxon>Burkholderiales</taxon>
        <taxon>Tepidimonas</taxon>
    </lineage>
</organism>
<keyword evidence="5 11" id="KW-0479">Metal-binding</keyword>